<protein>
    <submittedName>
        <fullName evidence="1">Uncharacterized protein</fullName>
    </submittedName>
</protein>
<evidence type="ECO:0000313" key="1">
    <source>
        <dbReference type="EMBL" id="KKN45784.1"/>
    </source>
</evidence>
<sequence length="39" mass="4754">MFNLYHTLYLLWRLDISVWQVNDPTNTHTTADKERAYVK</sequence>
<name>A0A0F9QTQ7_9ZZZZ</name>
<dbReference type="EMBL" id="LAZR01001367">
    <property type="protein sequence ID" value="KKN45784.1"/>
    <property type="molecule type" value="Genomic_DNA"/>
</dbReference>
<comment type="caution">
    <text evidence="1">The sequence shown here is derived from an EMBL/GenBank/DDBJ whole genome shotgun (WGS) entry which is preliminary data.</text>
</comment>
<reference evidence="1" key="1">
    <citation type="journal article" date="2015" name="Nature">
        <title>Complex archaea that bridge the gap between prokaryotes and eukaryotes.</title>
        <authorList>
            <person name="Spang A."/>
            <person name="Saw J.H."/>
            <person name="Jorgensen S.L."/>
            <person name="Zaremba-Niedzwiedzka K."/>
            <person name="Martijn J."/>
            <person name="Lind A.E."/>
            <person name="van Eijk R."/>
            <person name="Schleper C."/>
            <person name="Guy L."/>
            <person name="Ettema T.J."/>
        </authorList>
    </citation>
    <scope>NUCLEOTIDE SEQUENCE</scope>
</reference>
<gene>
    <name evidence="1" type="ORF">LCGC14_0679430</name>
</gene>
<accession>A0A0F9QTQ7</accession>
<organism evidence="1">
    <name type="scientific">marine sediment metagenome</name>
    <dbReference type="NCBI Taxonomy" id="412755"/>
    <lineage>
        <taxon>unclassified sequences</taxon>
        <taxon>metagenomes</taxon>
        <taxon>ecological metagenomes</taxon>
    </lineage>
</organism>
<proteinExistence type="predicted"/>
<dbReference type="AlphaFoldDB" id="A0A0F9QTQ7"/>